<dbReference type="Pfam" id="PF00202">
    <property type="entry name" value="Aminotran_3"/>
    <property type="match status" value="1"/>
</dbReference>
<comment type="similarity">
    <text evidence="2 6">Belongs to the class-III pyridoxal-phosphate-dependent aminotransferase family.</text>
</comment>
<evidence type="ECO:0000256" key="3">
    <source>
        <dbReference type="ARBA" id="ARBA00022576"/>
    </source>
</evidence>
<dbReference type="SUPFAM" id="SSF53383">
    <property type="entry name" value="PLP-dependent transferases"/>
    <property type="match status" value="1"/>
</dbReference>
<keyword evidence="5 6" id="KW-0663">Pyridoxal phosphate</keyword>
<comment type="cofactor">
    <cofactor evidence="1">
        <name>pyridoxal 5'-phosphate</name>
        <dbReference type="ChEBI" id="CHEBI:597326"/>
    </cofactor>
</comment>
<dbReference type="PROSITE" id="PS00600">
    <property type="entry name" value="AA_TRANSFER_CLASS_3"/>
    <property type="match status" value="1"/>
</dbReference>
<dbReference type="GO" id="GO:0030170">
    <property type="term" value="F:pyridoxal phosphate binding"/>
    <property type="evidence" value="ECO:0007669"/>
    <property type="project" value="InterPro"/>
</dbReference>
<dbReference type="NCBIfam" id="NF005393">
    <property type="entry name" value="PRK06938.1"/>
    <property type="match status" value="1"/>
</dbReference>
<dbReference type="STRING" id="1202768.SAMN05216285_3416"/>
<dbReference type="InterPro" id="IPR015422">
    <property type="entry name" value="PyrdxlP-dep_Trfase_small"/>
</dbReference>
<evidence type="ECO:0000256" key="6">
    <source>
        <dbReference type="RuleBase" id="RU003560"/>
    </source>
</evidence>
<dbReference type="InterPro" id="IPR015424">
    <property type="entry name" value="PyrdxlP-dep_Trfase"/>
</dbReference>
<evidence type="ECO:0000256" key="4">
    <source>
        <dbReference type="ARBA" id="ARBA00022679"/>
    </source>
</evidence>
<evidence type="ECO:0000256" key="1">
    <source>
        <dbReference type="ARBA" id="ARBA00001933"/>
    </source>
</evidence>
<dbReference type="InterPro" id="IPR004637">
    <property type="entry name" value="Dat"/>
</dbReference>
<name>A0A1I0QEN9_9EURY</name>
<accession>A0A1I0QEN9</accession>
<dbReference type="AlphaFoldDB" id="A0A1I0QEN9"/>
<dbReference type="GO" id="GO:0008483">
    <property type="term" value="F:transaminase activity"/>
    <property type="evidence" value="ECO:0007669"/>
    <property type="project" value="UniProtKB-KW"/>
</dbReference>
<dbReference type="Gene3D" id="3.40.640.10">
    <property type="entry name" value="Type I PLP-dependent aspartate aminotransferase-like (Major domain)"/>
    <property type="match status" value="1"/>
</dbReference>
<dbReference type="OrthoDB" id="6534at2157"/>
<dbReference type="InterPro" id="IPR049704">
    <property type="entry name" value="Aminotrans_3_PPA_site"/>
</dbReference>
<dbReference type="PIRSF" id="PIRSF000521">
    <property type="entry name" value="Transaminase_4ab_Lys_Orn"/>
    <property type="match status" value="1"/>
</dbReference>
<proteinExistence type="inferred from homology"/>
<dbReference type="FunFam" id="3.40.640.10:FF:000004">
    <property type="entry name" value="Acetylornithine aminotransferase"/>
    <property type="match status" value="1"/>
</dbReference>
<dbReference type="Gene3D" id="3.90.1150.10">
    <property type="entry name" value="Aspartate Aminotransferase, domain 1"/>
    <property type="match status" value="1"/>
</dbReference>
<evidence type="ECO:0000313" key="8">
    <source>
        <dbReference type="Proteomes" id="UP000183275"/>
    </source>
</evidence>
<sequence>MTDAGASAEALLAQQARRESNARTYPRSLPLAIDRAEGAILEDVDGNEYVDCLAGAGTLALGHNHPAVVERMEDLLERDRAVHTLDLTTPIKERFVDRLLESLPDEFAETAKVQFCSPAGTDAVEAALKLVKTATDNRSMLAFQGAYHGMTHGALGLMGDTEPKEAIPGLMSDVHHLPYPHAYRCPFGLGGEDCWRTSAEYVERTLSNPDSGIVDPAGMILEPVQGEGGAVPAPDEWLREMRRVTRERDIPLIVDEIQTGLGRTGELYAVEHADVVPDVMTLSKAVGGGLPLSVVVYDESLDVWEPGVHAGTFRGNQLGMAAGAATIEYVLENDLEAHAAEMGDRLRGHLEETAATFEAVGDVRGRGLMLGMELVDPDGVPDSLGHYPADGDLASAVQAAAFDRGLVVETGGRRGSVVRFLPPLTISASRIDTVGEIVHESVREAVAADRDLTEAAA</sequence>
<dbReference type="InterPro" id="IPR005814">
    <property type="entry name" value="Aminotrans_3"/>
</dbReference>
<dbReference type="PANTHER" id="PTHR43552">
    <property type="entry name" value="DIAMINOBUTYRATE--2-OXOGLUTARATE AMINOTRANSFERASE"/>
    <property type="match status" value="1"/>
</dbReference>
<reference evidence="8" key="1">
    <citation type="submission" date="2016-10" db="EMBL/GenBank/DDBJ databases">
        <authorList>
            <person name="Varghese N."/>
        </authorList>
    </citation>
    <scope>NUCLEOTIDE SEQUENCE [LARGE SCALE GENOMIC DNA]</scope>
    <source>
        <strain evidence="8">CGMCC 1.12284</strain>
    </source>
</reference>
<evidence type="ECO:0000256" key="5">
    <source>
        <dbReference type="ARBA" id="ARBA00022898"/>
    </source>
</evidence>
<keyword evidence="3 7" id="KW-0032">Aminotransferase</keyword>
<dbReference type="Proteomes" id="UP000183275">
    <property type="component" value="Unassembled WGS sequence"/>
</dbReference>
<protein>
    <submittedName>
        <fullName evidence="7">Diaminobutyrate aminotransferase apoenzyme</fullName>
    </submittedName>
</protein>
<keyword evidence="4 7" id="KW-0808">Transferase</keyword>
<dbReference type="NCBIfam" id="TIGR00709">
    <property type="entry name" value="dat"/>
    <property type="match status" value="1"/>
</dbReference>
<dbReference type="RefSeq" id="WP_049990082.1">
    <property type="nucleotide sequence ID" value="NZ_FOIS01000004.1"/>
</dbReference>
<dbReference type="PANTHER" id="PTHR43552:SF1">
    <property type="entry name" value="DIAMINOBUTYRATE--2-OXOGLUTARATE AMINOTRANSFERASE"/>
    <property type="match status" value="1"/>
</dbReference>
<organism evidence="7 8">
    <name type="scientific">Natrinema salifodinae</name>
    <dbReference type="NCBI Taxonomy" id="1202768"/>
    <lineage>
        <taxon>Archaea</taxon>
        <taxon>Methanobacteriati</taxon>
        <taxon>Methanobacteriota</taxon>
        <taxon>Stenosarchaea group</taxon>
        <taxon>Halobacteria</taxon>
        <taxon>Halobacteriales</taxon>
        <taxon>Natrialbaceae</taxon>
        <taxon>Natrinema</taxon>
    </lineage>
</organism>
<keyword evidence="8" id="KW-1185">Reference proteome</keyword>
<dbReference type="eggNOG" id="arCOG00915">
    <property type="taxonomic scope" value="Archaea"/>
</dbReference>
<dbReference type="InterPro" id="IPR015421">
    <property type="entry name" value="PyrdxlP-dep_Trfase_major"/>
</dbReference>
<dbReference type="EMBL" id="FOIS01000004">
    <property type="protein sequence ID" value="SEW25069.1"/>
    <property type="molecule type" value="Genomic_DNA"/>
</dbReference>
<dbReference type="CDD" id="cd00610">
    <property type="entry name" value="OAT_like"/>
    <property type="match status" value="1"/>
</dbReference>
<gene>
    <name evidence="7" type="ORF">SAMN05216285_3416</name>
</gene>
<evidence type="ECO:0000256" key="2">
    <source>
        <dbReference type="ARBA" id="ARBA00008954"/>
    </source>
</evidence>
<evidence type="ECO:0000313" key="7">
    <source>
        <dbReference type="EMBL" id="SEW25069.1"/>
    </source>
</evidence>